<dbReference type="PROSITE" id="PS51186">
    <property type="entry name" value="GNAT"/>
    <property type="match status" value="1"/>
</dbReference>
<dbReference type="Proteomes" id="UP001589613">
    <property type="component" value="Unassembled WGS sequence"/>
</dbReference>
<keyword evidence="2" id="KW-0808">Transferase</keyword>
<dbReference type="Pfam" id="PF13302">
    <property type="entry name" value="Acetyltransf_3"/>
    <property type="match status" value="1"/>
</dbReference>
<keyword evidence="3" id="KW-1185">Reference proteome</keyword>
<dbReference type="EMBL" id="JBHMAX010000040">
    <property type="protein sequence ID" value="MFB9733507.1"/>
    <property type="molecule type" value="Genomic_DNA"/>
</dbReference>
<dbReference type="EC" id="2.3.-.-" evidence="2"/>
<dbReference type="SUPFAM" id="SSF55729">
    <property type="entry name" value="Acyl-CoA N-acyltransferases (Nat)"/>
    <property type="match status" value="1"/>
</dbReference>
<reference evidence="2 3" key="1">
    <citation type="submission" date="2024-09" db="EMBL/GenBank/DDBJ databases">
        <authorList>
            <person name="Sun Q."/>
            <person name="Mori K."/>
        </authorList>
    </citation>
    <scope>NUCLEOTIDE SEQUENCE [LARGE SCALE GENOMIC DNA]</scope>
    <source>
        <strain evidence="2 3">JCM 12763</strain>
    </source>
</reference>
<dbReference type="CDD" id="cd04301">
    <property type="entry name" value="NAT_SF"/>
    <property type="match status" value="1"/>
</dbReference>
<accession>A0ABV5V6R2</accession>
<name>A0ABV5V6R2_9MICO</name>
<protein>
    <submittedName>
        <fullName evidence="2">GNAT family N-acetyltransferase</fullName>
        <ecNumber evidence="2">2.3.-.-</ecNumber>
    </submittedName>
</protein>
<proteinExistence type="predicted"/>
<feature type="domain" description="N-acetyltransferase" evidence="1">
    <location>
        <begin position="14"/>
        <end position="178"/>
    </location>
</feature>
<organism evidence="2 3">
    <name type="scientific">Ornithinimicrobium kibberense</name>
    <dbReference type="NCBI Taxonomy" id="282060"/>
    <lineage>
        <taxon>Bacteria</taxon>
        <taxon>Bacillati</taxon>
        <taxon>Actinomycetota</taxon>
        <taxon>Actinomycetes</taxon>
        <taxon>Micrococcales</taxon>
        <taxon>Ornithinimicrobiaceae</taxon>
        <taxon>Ornithinimicrobium</taxon>
    </lineage>
</organism>
<evidence type="ECO:0000259" key="1">
    <source>
        <dbReference type="PROSITE" id="PS51186"/>
    </source>
</evidence>
<keyword evidence="2" id="KW-0012">Acyltransferase</keyword>
<dbReference type="InterPro" id="IPR000182">
    <property type="entry name" value="GNAT_dom"/>
</dbReference>
<comment type="caution">
    <text evidence="2">The sequence shown here is derived from an EMBL/GenBank/DDBJ whole genome shotgun (WGS) entry which is preliminary data.</text>
</comment>
<dbReference type="InterPro" id="IPR016181">
    <property type="entry name" value="Acyl_CoA_acyltransferase"/>
</dbReference>
<dbReference type="PANTHER" id="PTHR43441">
    <property type="entry name" value="RIBOSOMAL-PROTEIN-SERINE ACETYLTRANSFERASE"/>
    <property type="match status" value="1"/>
</dbReference>
<gene>
    <name evidence="2" type="ORF">ACFFN0_15770</name>
</gene>
<evidence type="ECO:0000313" key="2">
    <source>
        <dbReference type="EMBL" id="MFB9733507.1"/>
    </source>
</evidence>
<dbReference type="GO" id="GO:0016746">
    <property type="term" value="F:acyltransferase activity"/>
    <property type="evidence" value="ECO:0007669"/>
    <property type="project" value="UniProtKB-KW"/>
</dbReference>
<dbReference type="RefSeq" id="WP_238330537.1">
    <property type="nucleotide sequence ID" value="NZ_VFXM01000023.1"/>
</dbReference>
<evidence type="ECO:0000313" key="3">
    <source>
        <dbReference type="Proteomes" id="UP001589613"/>
    </source>
</evidence>
<dbReference type="InterPro" id="IPR051908">
    <property type="entry name" value="Ribosomal_N-acetyltransferase"/>
</dbReference>
<dbReference type="Gene3D" id="3.40.630.30">
    <property type="match status" value="1"/>
</dbReference>
<dbReference type="PANTHER" id="PTHR43441:SF10">
    <property type="entry name" value="ACETYLTRANSFERASE"/>
    <property type="match status" value="1"/>
</dbReference>
<sequence>MLPTVMPVLQNGVVVLRPFEDRDVPLVQSVAGDDLIPLITTVPAGGTRKEALEYIARQHERLCTGAGYSFAIAEADTGQAVGQIGLWLHSIYDGRASTGYWIAPQYRRRGYLRAALQALTAWALALEEVERLELYVEPWNEGSWRAAELCGFVREGLLRSWQWVGAERRDMYMYSALPDPRPAQSA</sequence>